<dbReference type="GO" id="GO:0034198">
    <property type="term" value="P:cellular response to amino acid starvation"/>
    <property type="evidence" value="ECO:0007669"/>
    <property type="project" value="TreeGrafter"/>
</dbReference>
<dbReference type="Gene3D" id="2.130.10.10">
    <property type="entry name" value="YVTN repeat-like/Quinoprotein amine dehydrogenase"/>
    <property type="match status" value="1"/>
</dbReference>
<keyword evidence="7" id="KW-0539">Nucleus</keyword>
<sequence>MDWAPNVGRSFHLLASCGRDGELRVARLSRGGDGDGDDDAEEGHTRSGLEVEHVDVLQANAEVWRVRWNVTGTVLASSGDDGQVKLWRTDYQASWQCISSITGDLSAVDLLSSTGPGKGFGYNEVTLNQGHLDATQEKRGAVPPGGFLGPENNSSTSPAFFLPHRH</sequence>
<evidence type="ECO:0000313" key="10">
    <source>
        <dbReference type="EMBL" id="CAE0637121.1"/>
    </source>
</evidence>
<dbReference type="GO" id="GO:0031080">
    <property type="term" value="C:nuclear pore outer ring"/>
    <property type="evidence" value="ECO:0007669"/>
    <property type="project" value="TreeGrafter"/>
</dbReference>
<dbReference type="GO" id="GO:0035859">
    <property type="term" value="C:Seh1-associated complex"/>
    <property type="evidence" value="ECO:0007669"/>
    <property type="project" value="TreeGrafter"/>
</dbReference>
<feature type="region of interest" description="Disordered" evidence="9">
    <location>
        <begin position="28"/>
        <end position="47"/>
    </location>
</feature>
<dbReference type="GO" id="GO:0005198">
    <property type="term" value="F:structural molecule activity"/>
    <property type="evidence" value="ECO:0007669"/>
    <property type="project" value="InterPro"/>
</dbReference>
<protein>
    <submittedName>
        <fullName evidence="10">Uncharacterized protein</fullName>
    </submittedName>
</protein>
<evidence type="ECO:0000256" key="1">
    <source>
        <dbReference type="ARBA" id="ARBA00004259"/>
    </source>
</evidence>
<comment type="similarity">
    <text evidence="2">Belongs to the WD repeat SEC13 family.</text>
</comment>
<dbReference type="GO" id="GO:0015031">
    <property type="term" value="P:protein transport"/>
    <property type="evidence" value="ECO:0007669"/>
    <property type="project" value="UniProtKB-KW"/>
</dbReference>
<dbReference type="SUPFAM" id="SSF50978">
    <property type="entry name" value="WD40 repeat-like"/>
    <property type="match status" value="1"/>
</dbReference>
<dbReference type="InterPro" id="IPR015943">
    <property type="entry name" value="WD40/YVTN_repeat-like_dom_sf"/>
</dbReference>
<evidence type="ECO:0000256" key="7">
    <source>
        <dbReference type="ARBA" id="ARBA00023242"/>
    </source>
</evidence>
<evidence type="ECO:0000256" key="4">
    <source>
        <dbReference type="ARBA" id="ARBA00022574"/>
    </source>
</evidence>
<dbReference type="PANTHER" id="PTHR11024">
    <property type="entry name" value="NUCLEAR PORE COMPLEX PROTEIN SEC13 / SEH1 FAMILY MEMBER"/>
    <property type="match status" value="1"/>
</dbReference>
<dbReference type="SMART" id="SM00320">
    <property type="entry name" value="WD40"/>
    <property type="match status" value="1"/>
</dbReference>
<dbReference type="InterPro" id="IPR037363">
    <property type="entry name" value="Sec13/Seh1_fam"/>
</dbReference>
<dbReference type="PANTHER" id="PTHR11024:SF3">
    <property type="entry name" value="NUCLEOPORIN SEH1"/>
    <property type="match status" value="1"/>
</dbReference>
<accession>A0A7S3XZZ8</accession>
<keyword evidence="5" id="KW-0677">Repeat</keyword>
<comment type="subcellular location">
    <subcellularLocation>
        <location evidence="1">Nucleus envelope</location>
    </subcellularLocation>
</comment>
<keyword evidence="3" id="KW-0813">Transport</keyword>
<dbReference type="Pfam" id="PF00400">
    <property type="entry name" value="WD40"/>
    <property type="match status" value="1"/>
</dbReference>
<gene>
    <name evidence="10" type="ORF">HAKA00212_LOCUS15895</name>
</gene>
<evidence type="ECO:0000256" key="3">
    <source>
        <dbReference type="ARBA" id="ARBA00022448"/>
    </source>
</evidence>
<evidence type="ECO:0000256" key="6">
    <source>
        <dbReference type="ARBA" id="ARBA00022927"/>
    </source>
</evidence>
<name>A0A7S3XZZ8_HETAK</name>
<evidence type="ECO:0000256" key="9">
    <source>
        <dbReference type="SAM" id="MobiDB-lite"/>
    </source>
</evidence>
<dbReference type="EMBL" id="HBIU01034529">
    <property type="protein sequence ID" value="CAE0637121.1"/>
    <property type="molecule type" value="Transcribed_RNA"/>
</dbReference>
<dbReference type="GO" id="GO:1904263">
    <property type="term" value="P:positive regulation of TORC1 signaling"/>
    <property type="evidence" value="ECO:0007669"/>
    <property type="project" value="TreeGrafter"/>
</dbReference>
<evidence type="ECO:0000256" key="5">
    <source>
        <dbReference type="ARBA" id="ARBA00022737"/>
    </source>
</evidence>
<dbReference type="PROSITE" id="PS50082">
    <property type="entry name" value="WD_REPEATS_2"/>
    <property type="match status" value="1"/>
</dbReference>
<dbReference type="InterPro" id="IPR001680">
    <property type="entry name" value="WD40_rpt"/>
</dbReference>
<proteinExistence type="inferred from homology"/>
<evidence type="ECO:0000256" key="2">
    <source>
        <dbReference type="ARBA" id="ARBA00010102"/>
    </source>
</evidence>
<keyword evidence="6" id="KW-0653">Protein transport</keyword>
<keyword evidence="4 8" id="KW-0853">WD repeat</keyword>
<feature type="region of interest" description="Disordered" evidence="9">
    <location>
        <begin position="138"/>
        <end position="166"/>
    </location>
</feature>
<reference evidence="10" key="1">
    <citation type="submission" date="2021-01" db="EMBL/GenBank/DDBJ databases">
        <authorList>
            <person name="Corre E."/>
            <person name="Pelletier E."/>
            <person name="Niang G."/>
            <person name="Scheremetjew M."/>
            <person name="Finn R."/>
            <person name="Kale V."/>
            <person name="Holt S."/>
            <person name="Cochrane G."/>
            <person name="Meng A."/>
            <person name="Brown T."/>
            <person name="Cohen L."/>
        </authorList>
    </citation>
    <scope>NUCLEOTIDE SEQUENCE</scope>
    <source>
        <strain evidence="10">CCMP3107</strain>
    </source>
</reference>
<feature type="repeat" description="WD" evidence="8">
    <location>
        <begin position="56"/>
        <end position="87"/>
    </location>
</feature>
<evidence type="ECO:0000256" key="8">
    <source>
        <dbReference type="PROSITE-ProRule" id="PRU00221"/>
    </source>
</evidence>
<dbReference type="AlphaFoldDB" id="A0A7S3XZZ8"/>
<organism evidence="10">
    <name type="scientific">Heterosigma akashiwo</name>
    <name type="common">Chromophytic alga</name>
    <name type="synonym">Heterosigma carterae</name>
    <dbReference type="NCBI Taxonomy" id="2829"/>
    <lineage>
        <taxon>Eukaryota</taxon>
        <taxon>Sar</taxon>
        <taxon>Stramenopiles</taxon>
        <taxon>Ochrophyta</taxon>
        <taxon>Raphidophyceae</taxon>
        <taxon>Chattonellales</taxon>
        <taxon>Chattonellaceae</taxon>
        <taxon>Heterosigma</taxon>
    </lineage>
</organism>
<dbReference type="InterPro" id="IPR036322">
    <property type="entry name" value="WD40_repeat_dom_sf"/>
</dbReference>